<feature type="domain" description="TarS C-terminal" evidence="8">
    <location>
        <begin position="132"/>
        <end position="276"/>
    </location>
</feature>
<reference evidence="9" key="2">
    <citation type="submission" date="2019-12" db="EMBL/GenBank/DDBJ databases">
        <authorList>
            <person name="Hoang T.H.H."/>
            <person name="Okutani A."/>
        </authorList>
    </citation>
    <scope>NUCLEOTIDE SEQUENCE</scope>
    <source>
        <strain evidence="9">LamDB</strain>
    </source>
</reference>
<dbReference type="Gene3D" id="3.40.50.11820">
    <property type="match status" value="1"/>
</dbReference>
<keyword evidence="6" id="KW-0472">Membrane</keyword>
<keyword evidence="4" id="KW-0808">Transferase</keyword>
<keyword evidence="3" id="KW-1003">Cell membrane</keyword>
<accession>A0A640N0N1</accession>
<dbReference type="InterPro" id="IPR007554">
    <property type="entry name" value="Glycerophosphate_synth"/>
</dbReference>
<keyword evidence="5" id="KW-0777">Teichoic acid biosynthesis</keyword>
<evidence type="ECO:0000259" key="8">
    <source>
        <dbReference type="Pfam" id="PF18674"/>
    </source>
</evidence>
<evidence type="ECO:0000256" key="2">
    <source>
        <dbReference type="ARBA" id="ARBA00010488"/>
    </source>
</evidence>
<dbReference type="InterPro" id="IPR043148">
    <property type="entry name" value="TagF_C"/>
</dbReference>
<evidence type="ECO:0000313" key="9">
    <source>
        <dbReference type="EMBL" id="GEU19805.1"/>
    </source>
</evidence>
<evidence type="ECO:0000256" key="3">
    <source>
        <dbReference type="ARBA" id="ARBA00022475"/>
    </source>
</evidence>
<dbReference type="GO" id="GO:0019350">
    <property type="term" value="P:teichoic acid biosynthetic process"/>
    <property type="evidence" value="ECO:0007669"/>
    <property type="project" value="UniProtKB-KW"/>
</dbReference>
<dbReference type="AlphaFoldDB" id="A0A640N0N1"/>
<dbReference type="Pfam" id="PF18674">
    <property type="entry name" value="TarS_C1"/>
    <property type="match status" value="1"/>
</dbReference>
<reference evidence="9" key="1">
    <citation type="submission" date="2019-12" db="EMBL/GenBank/DDBJ databases">
        <title>Epidemiological and comparative genomic analysis of Bacillus anthracis isolated from northern Vietnam.</title>
        <authorList>
            <person name="Hoang T.T.H."/>
            <person name="Dang D.A."/>
            <person name="Pham M.H."/>
            <person name="Luong M.H."/>
            <person name="Tran N.D."/>
            <person name="Nguyen T.H."/>
            <person name="Nguyen T.T."/>
            <person name="Inoue S."/>
            <person name="Morikawa S."/>
            <person name="Okutani A."/>
        </authorList>
    </citation>
    <scope>NUCLEOTIDE SEQUENCE</scope>
    <source>
        <strain evidence="9">LamDB</strain>
    </source>
</reference>
<keyword evidence="7" id="KW-0175">Coiled coil</keyword>
<protein>
    <recommendedName>
        <fullName evidence="8">TarS C-terminal domain-containing protein</fullName>
    </recommendedName>
</protein>
<comment type="subcellular location">
    <subcellularLocation>
        <location evidence="1">Cell membrane</location>
        <topology evidence="1">Peripheral membrane protein</topology>
    </subcellularLocation>
</comment>
<dbReference type="GO" id="GO:0047355">
    <property type="term" value="F:CDP-glycerol glycerophosphotransferase activity"/>
    <property type="evidence" value="ECO:0007669"/>
    <property type="project" value="InterPro"/>
</dbReference>
<evidence type="ECO:0000256" key="4">
    <source>
        <dbReference type="ARBA" id="ARBA00022679"/>
    </source>
</evidence>
<evidence type="ECO:0000256" key="6">
    <source>
        <dbReference type="ARBA" id="ARBA00023136"/>
    </source>
</evidence>
<dbReference type="PANTHER" id="PTHR37316">
    <property type="entry name" value="TEICHOIC ACID GLYCEROL-PHOSPHATE PRIMASE"/>
    <property type="match status" value="1"/>
</dbReference>
<dbReference type="InterPro" id="IPR051612">
    <property type="entry name" value="Teichoic_Acid_Biosynth"/>
</dbReference>
<comment type="caution">
    <text evidence="9">The sequence shown here is derived from an EMBL/GenBank/DDBJ whole genome shotgun (WGS) entry which is preliminary data.</text>
</comment>
<dbReference type="GO" id="GO:0005886">
    <property type="term" value="C:plasma membrane"/>
    <property type="evidence" value="ECO:0007669"/>
    <property type="project" value="UniProtKB-SubCell"/>
</dbReference>
<sequence length="1068" mass="125755">MQIIKQDGSILHIYFENPINKIEKLYIKNEFNSLTLEKTNGDLHFKIDLVEVAKQFIQYENKKIYIIVEESTPILTTQSNLKVTNSQSEVSGLTEVLIDDSENIKIQPYITRNGYLHLSLDDVDLNKTYFSRRHIDTLKINNSEAIIEGQFATLNSTLKDVQLLIKTRLTDREKFVNINLEEIGKTKNASTYNFSVDIYKDLIEFMKYEYKNEDIIDIYLSIKVLESSENLRIKIGNPRIMAEKLLKGEIITEFNGNIVSLTPYFTMKGRNLSFRINMYDIDSYLTYVDELKRPKRPNFLKKENQKIWVIGEKSYKAQDNGYHFFKYMRTYHPDKPVYYIIEKDSKEAENVLPFGNVIFYNSAEHFKIMIKADYICTTHHPELIYPTTSDIYTRKIKAVKVFLQHGVLGTKNLSNINGNQLKDFNVDLFITSSSREKEIVVRDLNFFSNQVAVTGLARFDELFNPNVEVKNQILIIPTWRDWLTSIDRLQTSEYLKRMNDLLHSQKLKEIANKGTDIIFCLHPNMQPFIDYFDVPSYVTSIKQGDIDVQKLIKESKLMITDYSSVAFDFSFLNKPVIYYQFDRNEFLGKEASHIDIEKELPGIIVNAQDKLERELDNIQKKQFKIDEALEKRIDRFIAYKDRNNCERIFDAITNFRETSKVKSKIKYDILSQHVVNRFRKDKKYFKVMEKFNTGLTRLLPVKKDLIVFESNVGKLVGDSPKFIYDELKKYNKKYQIVWATNTLYPFNDPNVKTVKRLSPEYFYYLSRAKYWINNQNFPHYLRKHKDTIYIQTWHGTPLKKMLNDVETFQGRDANYKNRVNQAIKNWDYLISPSPYASACFKTAFDFKNEILEIGYPRNDVFYNVENTDMTEKKKLIKQKLGIESNKKIILYAPTFRDDEINKAKKHIINLKLDLPRLKESIGDEYILILRPHIIISNALNLSESLNDFVVDGTKYPEISDLYLITDICITDYSSVMFDFANTKKPLLFFTYDLEFYKNKLRGFYFDFEKEAPGPLIKTNDGLIEAIKNITNVQEEYDDKYQVFYNRFCTFEKGIASKTIVDKFFKQDC</sequence>
<dbReference type="PANTHER" id="PTHR37316:SF3">
    <property type="entry name" value="TEICHOIC ACID GLYCEROL-PHOSPHATE TRANSFERASE"/>
    <property type="match status" value="1"/>
</dbReference>
<dbReference type="InterPro" id="IPR043149">
    <property type="entry name" value="TagF_N"/>
</dbReference>
<name>A0A640N0N1_BACAN</name>
<gene>
    <name evidence="9" type="ORF">LamDB_51120</name>
</gene>
<dbReference type="Gene3D" id="3.40.50.12580">
    <property type="match status" value="2"/>
</dbReference>
<organism evidence="9">
    <name type="scientific">Bacillus anthracis</name>
    <name type="common">anthrax bacterium</name>
    <dbReference type="NCBI Taxonomy" id="1392"/>
    <lineage>
        <taxon>Bacteria</taxon>
        <taxon>Bacillati</taxon>
        <taxon>Bacillota</taxon>
        <taxon>Bacilli</taxon>
        <taxon>Bacillales</taxon>
        <taxon>Bacillaceae</taxon>
        <taxon>Bacillus</taxon>
        <taxon>Bacillus cereus group</taxon>
    </lineage>
</organism>
<evidence type="ECO:0000256" key="5">
    <source>
        <dbReference type="ARBA" id="ARBA00022944"/>
    </source>
</evidence>
<feature type="coiled-coil region" evidence="7">
    <location>
        <begin position="604"/>
        <end position="631"/>
    </location>
</feature>
<dbReference type="Pfam" id="PF04464">
    <property type="entry name" value="Glyphos_transf"/>
    <property type="match status" value="2"/>
</dbReference>
<dbReference type="EMBL" id="BLEX01000011">
    <property type="protein sequence ID" value="GEU19805.1"/>
    <property type="molecule type" value="Genomic_DNA"/>
</dbReference>
<dbReference type="InterPro" id="IPR041038">
    <property type="entry name" value="TarS_C1"/>
</dbReference>
<evidence type="ECO:0000256" key="7">
    <source>
        <dbReference type="SAM" id="Coils"/>
    </source>
</evidence>
<comment type="similarity">
    <text evidence="2">Belongs to the CDP-glycerol glycerophosphotransferase family.</text>
</comment>
<dbReference type="SUPFAM" id="SSF53756">
    <property type="entry name" value="UDP-Glycosyltransferase/glycogen phosphorylase"/>
    <property type="match status" value="2"/>
</dbReference>
<evidence type="ECO:0000256" key="1">
    <source>
        <dbReference type="ARBA" id="ARBA00004202"/>
    </source>
</evidence>
<proteinExistence type="inferred from homology"/>